<dbReference type="OrthoDB" id="428774at2759"/>
<dbReference type="GO" id="GO:0043195">
    <property type="term" value="C:terminal bouton"/>
    <property type="evidence" value="ECO:0007669"/>
    <property type="project" value="TreeGrafter"/>
</dbReference>
<organism evidence="3 4">
    <name type="scientific">Dibothriocephalus latus</name>
    <name type="common">Fish tapeworm</name>
    <name type="synonym">Diphyllobothrium latum</name>
    <dbReference type="NCBI Taxonomy" id="60516"/>
    <lineage>
        <taxon>Eukaryota</taxon>
        <taxon>Metazoa</taxon>
        <taxon>Spiralia</taxon>
        <taxon>Lophotrochozoa</taxon>
        <taxon>Platyhelminthes</taxon>
        <taxon>Cestoda</taxon>
        <taxon>Eucestoda</taxon>
        <taxon>Diphyllobothriidea</taxon>
        <taxon>Diphyllobothriidae</taxon>
        <taxon>Dibothriocephalus</taxon>
    </lineage>
</organism>
<dbReference type="Proteomes" id="UP000281553">
    <property type="component" value="Unassembled WGS sequence"/>
</dbReference>
<evidence type="ECO:0000259" key="2">
    <source>
        <dbReference type="PROSITE" id="PS50222"/>
    </source>
</evidence>
<dbReference type="PANTHER" id="PTHR19972">
    <property type="entry name" value="CALBINDIN"/>
    <property type="match status" value="1"/>
</dbReference>
<dbReference type="GO" id="GO:0005634">
    <property type="term" value="C:nucleus"/>
    <property type="evidence" value="ECO:0007669"/>
    <property type="project" value="TreeGrafter"/>
</dbReference>
<dbReference type="Gene3D" id="1.10.238.10">
    <property type="entry name" value="EF-hand"/>
    <property type="match status" value="2"/>
</dbReference>
<dbReference type="InterPro" id="IPR051001">
    <property type="entry name" value="Calbindin_Ca-bind"/>
</dbReference>
<feature type="domain" description="EF-hand" evidence="2">
    <location>
        <begin position="138"/>
        <end position="173"/>
    </location>
</feature>
<dbReference type="Pfam" id="PF13202">
    <property type="entry name" value="EF-hand_5"/>
    <property type="match status" value="1"/>
</dbReference>
<evidence type="ECO:0000313" key="4">
    <source>
        <dbReference type="Proteomes" id="UP000281553"/>
    </source>
</evidence>
<proteinExistence type="predicted"/>
<feature type="domain" description="EF-hand" evidence="2">
    <location>
        <begin position="47"/>
        <end position="82"/>
    </location>
</feature>
<dbReference type="InterPro" id="IPR018247">
    <property type="entry name" value="EF_Hand_1_Ca_BS"/>
</dbReference>
<dbReference type="GO" id="GO:0030425">
    <property type="term" value="C:dendrite"/>
    <property type="evidence" value="ECO:0007669"/>
    <property type="project" value="TreeGrafter"/>
</dbReference>
<dbReference type="EMBL" id="UYRU01055185">
    <property type="protein sequence ID" value="VDN12953.1"/>
    <property type="molecule type" value="Genomic_DNA"/>
</dbReference>
<dbReference type="GO" id="GO:0005509">
    <property type="term" value="F:calcium ion binding"/>
    <property type="evidence" value="ECO:0007669"/>
    <property type="project" value="InterPro"/>
</dbReference>
<dbReference type="SMART" id="SM00054">
    <property type="entry name" value="EFh"/>
    <property type="match status" value="5"/>
</dbReference>
<feature type="domain" description="EF-hand" evidence="2">
    <location>
        <begin position="182"/>
        <end position="217"/>
    </location>
</feature>
<dbReference type="PANTHER" id="PTHR19972:SF10">
    <property type="entry name" value="CALBINDIN-32"/>
    <property type="match status" value="1"/>
</dbReference>
<dbReference type="PROSITE" id="PS50222">
    <property type="entry name" value="EF_HAND_2"/>
    <property type="match status" value="5"/>
</dbReference>
<evidence type="ECO:0000313" key="3">
    <source>
        <dbReference type="EMBL" id="VDN12953.1"/>
    </source>
</evidence>
<dbReference type="InterPro" id="IPR011992">
    <property type="entry name" value="EF-hand-dom_pair"/>
</dbReference>
<sequence>MYENLKSEFMDAYDIDGDGRINIAEMVEVLPSDESFVAIFCNEIPISSSVEFIRIWHKFDTNNDGYIETDELVNFLTHLLSLSKKEVAPEKVKQYADTIIELFDKNKDHRLQLSEMSRLLRVKENFLAKPLMKNSKLLCSRELQNIFNNYDRDGNGWLDQDELDGLLKDFLEASGQDCEKETLDTMRKRLLNALDEDGDGKIGVEELRTLLIHGMRMSLEVEDDESEQGIENADSSAV</sequence>
<gene>
    <name evidence="3" type="ORF">DILT_LOCUS8784</name>
</gene>
<dbReference type="PROSITE" id="PS00018">
    <property type="entry name" value="EF_HAND_1"/>
    <property type="match status" value="5"/>
</dbReference>
<dbReference type="Pfam" id="PF13499">
    <property type="entry name" value="EF-hand_7"/>
    <property type="match status" value="2"/>
</dbReference>
<dbReference type="AlphaFoldDB" id="A0A3P7LPR1"/>
<feature type="domain" description="EF-hand" evidence="2">
    <location>
        <begin position="8"/>
        <end position="36"/>
    </location>
</feature>
<reference evidence="3 4" key="1">
    <citation type="submission" date="2018-11" db="EMBL/GenBank/DDBJ databases">
        <authorList>
            <consortium name="Pathogen Informatics"/>
        </authorList>
    </citation>
    <scope>NUCLEOTIDE SEQUENCE [LARGE SCALE GENOMIC DNA]</scope>
</reference>
<dbReference type="SUPFAM" id="SSF47473">
    <property type="entry name" value="EF-hand"/>
    <property type="match status" value="1"/>
</dbReference>
<feature type="domain" description="EF-hand" evidence="2">
    <location>
        <begin position="91"/>
        <end position="126"/>
    </location>
</feature>
<protein>
    <recommendedName>
        <fullName evidence="2">EF-hand domain-containing protein</fullName>
    </recommendedName>
</protein>
<dbReference type="InterPro" id="IPR002048">
    <property type="entry name" value="EF_hand_dom"/>
</dbReference>
<evidence type="ECO:0000256" key="1">
    <source>
        <dbReference type="ARBA" id="ARBA00022837"/>
    </source>
</evidence>
<dbReference type="GO" id="GO:1900271">
    <property type="term" value="P:regulation of long-term synaptic potentiation"/>
    <property type="evidence" value="ECO:0007669"/>
    <property type="project" value="TreeGrafter"/>
</dbReference>
<name>A0A3P7LPR1_DIBLA</name>
<dbReference type="GO" id="GO:0099509">
    <property type="term" value="P:regulation of presynaptic cytosolic calcium ion concentration"/>
    <property type="evidence" value="ECO:0007669"/>
    <property type="project" value="TreeGrafter"/>
</dbReference>
<keyword evidence="4" id="KW-1185">Reference proteome</keyword>
<keyword evidence="1" id="KW-0106">Calcium</keyword>
<dbReference type="GO" id="GO:0005829">
    <property type="term" value="C:cytosol"/>
    <property type="evidence" value="ECO:0007669"/>
    <property type="project" value="TreeGrafter"/>
</dbReference>
<accession>A0A3P7LPR1</accession>